<name>A0A9P4TQ95_9PLEO</name>
<dbReference type="PANTHER" id="PTHR24121">
    <property type="entry name" value="NO MECHANORECEPTOR POTENTIAL C, ISOFORM D-RELATED"/>
    <property type="match status" value="1"/>
</dbReference>
<dbReference type="SUPFAM" id="SSF48403">
    <property type="entry name" value="Ankyrin repeat"/>
    <property type="match status" value="1"/>
</dbReference>
<protein>
    <recommendedName>
        <fullName evidence="4">Ankyrin repeat protein</fullName>
    </recommendedName>
</protein>
<gene>
    <name evidence="2" type="ORF">CC78DRAFT_282028</name>
</gene>
<accession>A0A9P4TQ95</accession>
<dbReference type="OrthoDB" id="3786541at2759"/>
<sequence>MADKHLDDDLDGDYEEYYSDDLDEYDDGLETDAEVFEFNEVSEYVTQMDPIDGKEKHQEIITEAAERDLDNPEVRQQFLQEFRPYFKQKGTENFSILHSLARDMYDKSDGKKRNDYQAYIPLLDLLLEDLPDLPTQVDAQQRTALHMVAEAHQSEVVKYLVDNVPSDPDWIDKQRKDGETVLHICLRDGLPCAEHLIRKIAAKGQDQANKILSIQGENGDTPLHIAVQYKKCHGKQAELVQLLLDVSDTALGKENRYGLSPVRYHQESQRTFRAQLSQAPRITRSKPSPPSSEASAQDAKTATRTLRPRAKAPADKDGTNKKQLSSRPAAIRKRQPSEQPAQQIEKVDPEVAKTIQDLLLKQCLRTRSREEAIRILHGAVQRRQLDFDLVPLRKHTISADVLERYAGHLYFEPVLQYVAIPKLEVENFPVSKWKHEPFWDSKGRKDYVAIFDWLYEKGVRHIVRVLVVDHDERPHSDAVIIRSLQKFGVESLDWKRFDLCSHCIFNAVGGVRHLKLYCNGNDAILRSWSSPSGLVNLKQLQKLEVEVHLVRISIFYLLRMYDVGVAL</sequence>
<reference evidence="3" key="1">
    <citation type="journal article" date="2020" name="Stud. Mycol.">
        <title>101 Dothideomycetes genomes: A test case for predicting lifestyles and emergence of pathogens.</title>
        <authorList>
            <person name="Haridas S."/>
            <person name="Albert R."/>
            <person name="Binder M."/>
            <person name="Bloem J."/>
            <person name="LaButti K."/>
            <person name="Salamov A."/>
            <person name="Andreopoulos B."/>
            <person name="Baker S."/>
            <person name="Barry K."/>
            <person name="Bills G."/>
            <person name="Bluhm B."/>
            <person name="Cannon C."/>
            <person name="Castanera R."/>
            <person name="Culley D."/>
            <person name="Daum C."/>
            <person name="Ezra D."/>
            <person name="Gonzalez J."/>
            <person name="Henrissat B."/>
            <person name="Kuo A."/>
            <person name="Liang C."/>
            <person name="Lipzen A."/>
            <person name="Lutzoni F."/>
            <person name="Magnuson J."/>
            <person name="Mondo S."/>
            <person name="Nolan M."/>
            <person name="Ohm R."/>
            <person name="Pangilinan J."/>
            <person name="Park H.-J."/>
            <person name="Ramirez L."/>
            <person name="Alfaro M."/>
            <person name="Sun H."/>
            <person name="Tritt A."/>
            <person name="Yoshinaga Y."/>
            <person name="Zwiers L.-H."/>
            <person name="Turgeon B."/>
            <person name="Goodwin S."/>
            <person name="Spatafora J."/>
            <person name="Crous P."/>
            <person name="Grigoriev I."/>
        </authorList>
    </citation>
    <scope>NUCLEOTIDE SEQUENCE [LARGE SCALE GENOMIC DNA]</scope>
    <source>
        <strain evidence="3">CBS 304.66</strain>
    </source>
</reference>
<dbReference type="Proteomes" id="UP000800093">
    <property type="component" value="Unassembled WGS sequence"/>
</dbReference>
<dbReference type="InterPro" id="IPR002110">
    <property type="entry name" value="Ankyrin_rpt"/>
</dbReference>
<organism evidence="2 3">
    <name type="scientific">Lojkania enalia</name>
    <dbReference type="NCBI Taxonomy" id="147567"/>
    <lineage>
        <taxon>Eukaryota</taxon>
        <taxon>Fungi</taxon>
        <taxon>Dikarya</taxon>
        <taxon>Ascomycota</taxon>
        <taxon>Pezizomycotina</taxon>
        <taxon>Dothideomycetes</taxon>
        <taxon>Pleosporomycetidae</taxon>
        <taxon>Pleosporales</taxon>
        <taxon>Pleosporales incertae sedis</taxon>
        <taxon>Lojkania</taxon>
    </lineage>
</organism>
<dbReference type="Gene3D" id="1.25.40.20">
    <property type="entry name" value="Ankyrin repeat-containing domain"/>
    <property type="match status" value="1"/>
</dbReference>
<evidence type="ECO:0000313" key="3">
    <source>
        <dbReference type="Proteomes" id="UP000800093"/>
    </source>
</evidence>
<dbReference type="Pfam" id="PF00023">
    <property type="entry name" value="Ank"/>
    <property type="match status" value="1"/>
</dbReference>
<dbReference type="PANTHER" id="PTHR24121:SF21">
    <property type="entry name" value="ANKYRIN REPEAT FAMILY PROTEIN"/>
    <property type="match status" value="1"/>
</dbReference>
<feature type="compositionally biased region" description="Polar residues" evidence="1">
    <location>
        <begin position="271"/>
        <end position="280"/>
    </location>
</feature>
<proteinExistence type="predicted"/>
<dbReference type="AlphaFoldDB" id="A0A9P4TQ95"/>
<dbReference type="InterPro" id="IPR036770">
    <property type="entry name" value="Ankyrin_rpt-contain_sf"/>
</dbReference>
<evidence type="ECO:0000256" key="1">
    <source>
        <dbReference type="SAM" id="MobiDB-lite"/>
    </source>
</evidence>
<evidence type="ECO:0000313" key="2">
    <source>
        <dbReference type="EMBL" id="KAF2269528.1"/>
    </source>
</evidence>
<dbReference type="EMBL" id="ML986582">
    <property type="protein sequence ID" value="KAF2269528.1"/>
    <property type="molecule type" value="Genomic_DNA"/>
</dbReference>
<comment type="caution">
    <text evidence="2">The sequence shown here is derived from an EMBL/GenBank/DDBJ whole genome shotgun (WGS) entry which is preliminary data.</text>
</comment>
<evidence type="ECO:0008006" key="4">
    <source>
        <dbReference type="Google" id="ProtNLM"/>
    </source>
</evidence>
<dbReference type="SMART" id="SM00248">
    <property type="entry name" value="ANK"/>
    <property type="match status" value="3"/>
</dbReference>
<feature type="compositionally biased region" description="Polar residues" evidence="1">
    <location>
        <begin position="293"/>
        <end position="304"/>
    </location>
</feature>
<feature type="region of interest" description="Disordered" evidence="1">
    <location>
        <begin position="261"/>
        <end position="347"/>
    </location>
</feature>
<dbReference type="Pfam" id="PF12796">
    <property type="entry name" value="Ank_2"/>
    <property type="match status" value="1"/>
</dbReference>
<keyword evidence="3" id="KW-1185">Reference proteome</keyword>